<dbReference type="RefSeq" id="WP_190477966.1">
    <property type="nucleotide sequence ID" value="NZ_JACOFT010000002.1"/>
</dbReference>
<reference evidence="1 2" key="1">
    <citation type="submission" date="2020-08" db="EMBL/GenBank/DDBJ databases">
        <title>Novel species isolated from subtropical streams in China.</title>
        <authorList>
            <person name="Lu H."/>
        </authorList>
    </citation>
    <scope>NUCLEOTIDE SEQUENCE [LARGE SCALE GENOMIC DNA]</scope>
    <source>
        <strain evidence="1 2">CCTCC AB 2015119</strain>
    </source>
</reference>
<name>A0ABR6XDE0_9BURK</name>
<keyword evidence="2" id="KW-1185">Reference proteome</keyword>
<gene>
    <name evidence="1" type="ORF">H8K26_05555</name>
</gene>
<proteinExistence type="predicted"/>
<sequence length="124" mass="13777">MNFEDFMTRVINAFPVGTLVKNPGGGTSLIVANKDFKITYQRGKSTMSVKLIDLFAAYEQFRGMQLTSSDLKIFRPAIFDSSARPAGHSCNCTILFRIFEKLQLCEPIEGAGVRGNPFSIKIHP</sequence>
<organism evidence="1 2">
    <name type="scientific">Undibacterium aquatile</name>
    <dbReference type="NCBI Taxonomy" id="1537398"/>
    <lineage>
        <taxon>Bacteria</taxon>
        <taxon>Pseudomonadati</taxon>
        <taxon>Pseudomonadota</taxon>
        <taxon>Betaproteobacteria</taxon>
        <taxon>Burkholderiales</taxon>
        <taxon>Oxalobacteraceae</taxon>
        <taxon>Undibacterium</taxon>
    </lineage>
</organism>
<dbReference type="Proteomes" id="UP000637632">
    <property type="component" value="Unassembled WGS sequence"/>
</dbReference>
<accession>A0ABR6XDE0</accession>
<comment type="caution">
    <text evidence="1">The sequence shown here is derived from an EMBL/GenBank/DDBJ whole genome shotgun (WGS) entry which is preliminary data.</text>
</comment>
<dbReference type="EMBL" id="JACOFT010000002">
    <property type="protein sequence ID" value="MBC3810902.1"/>
    <property type="molecule type" value="Genomic_DNA"/>
</dbReference>
<protein>
    <submittedName>
        <fullName evidence="1">Uncharacterized protein</fullName>
    </submittedName>
</protein>
<evidence type="ECO:0000313" key="2">
    <source>
        <dbReference type="Proteomes" id="UP000637632"/>
    </source>
</evidence>
<evidence type="ECO:0000313" key="1">
    <source>
        <dbReference type="EMBL" id="MBC3810902.1"/>
    </source>
</evidence>